<evidence type="ECO:0000256" key="1">
    <source>
        <dbReference type="SAM" id="Phobius"/>
    </source>
</evidence>
<dbReference type="InParanoid" id="A0A0C3A5L7"/>
<keyword evidence="1" id="KW-0812">Transmembrane</keyword>
<name>A0A0C3A5L7_9AGAM</name>
<sequence>MTTQAAVLNDTINCPTIHSIYGVLAAGNVIQMILLTLIKEWATPLVGQSQNVTKSNTLSHSAILKSDRMVTRYPVCTIHNVPYM</sequence>
<evidence type="ECO:0000313" key="2">
    <source>
        <dbReference type="EMBL" id="KIM60007.1"/>
    </source>
</evidence>
<protein>
    <submittedName>
        <fullName evidence="2">Uncharacterized protein</fullName>
    </submittedName>
</protein>
<accession>A0A0C3A5L7</accession>
<organism evidence="2 3">
    <name type="scientific">Scleroderma citrinum Foug A</name>
    <dbReference type="NCBI Taxonomy" id="1036808"/>
    <lineage>
        <taxon>Eukaryota</taxon>
        <taxon>Fungi</taxon>
        <taxon>Dikarya</taxon>
        <taxon>Basidiomycota</taxon>
        <taxon>Agaricomycotina</taxon>
        <taxon>Agaricomycetes</taxon>
        <taxon>Agaricomycetidae</taxon>
        <taxon>Boletales</taxon>
        <taxon>Sclerodermatineae</taxon>
        <taxon>Sclerodermataceae</taxon>
        <taxon>Scleroderma</taxon>
    </lineage>
</organism>
<dbReference type="HOGENOM" id="CLU_2528805_0_0_1"/>
<keyword evidence="1" id="KW-0472">Membrane</keyword>
<reference evidence="3" key="2">
    <citation type="submission" date="2015-01" db="EMBL/GenBank/DDBJ databases">
        <title>Evolutionary Origins and Diversification of the Mycorrhizal Mutualists.</title>
        <authorList>
            <consortium name="DOE Joint Genome Institute"/>
            <consortium name="Mycorrhizal Genomics Consortium"/>
            <person name="Kohler A."/>
            <person name="Kuo A."/>
            <person name="Nagy L.G."/>
            <person name="Floudas D."/>
            <person name="Copeland A."/>
            <person name="Barry K.W."/>
            <person name="Cichocki N."/>
            <person name="Veneault-Fourrey C."/>
            <person name="LaButti K."/>
            <person name="Lindquist E.A."/>
            <person name="Lipzen A."/>
            <person name="Lundell T."/>
            <person name="Morin E."/>
            <person name="Murat C."/>
            <person name="Riley R."/>
            <person name="Ohm R."/>
            <person name="Sun H."/>
            <person name="Tunlid A."/>
            <person name="Henrissat B."/>
            <person name="Grigoriev I.V."/>
            <person name="Hibbett D.S."/>
            <person name="Martin F."/>
        </authorList>
    </citation>
    <scope>NUCLEOTIDE SEQUENCE [LARGE SCALE GENOMIC DNA]</scope>
    <source>
        <strain evidence="3">Foug A</strain>
    </source>
</reference>
<reference evidence="2 3" key="1">
    <citation type="submission" date="2014-04" db="EMBL/GenBank/DDBJ databases">
        <authorList>
            <consortium name="DOE Joint Genome Institute"/>
            <person name="Kuo A."/>
            <person name="Kohler A."/>
            <person name="Nagy L.G."/>
            <person name="Floudas D."/>
            <person name="Copeland A."/>
            <person name="Barry K.W."/>
            <person name="Cichocki N."/>
            <person name="Veneault-Fourrey C."/>
            <person name="LaButti K."/>
            <person name="Lindquist E.A."/>
            <person name="Lipzen A."/>
            <person name="Lundell T."/>
            <person name="Morin E."/>
            <person name="Murat C."/>
            <person name="Sun H."/>
            <person name="Tunlid A."/>
            <person name="Henrissat B."/>
            <person name="Grigoriev I.V."/>
            <person name="Hibbett D.S."/>
            <person name="Martin F."/>
            <person name="Nordberg H.P."/>
            <person name="Cantor M.N."/>
            <person name="Hua S.X."/>
        </authorList>
    </citation>
    <scope>NUCLEOTIDE SEQUENCE [LARGE SCALE GENOMIC DNA]</scope>
    <source>
        <strain evidence="2 3">Foug A</strain>
    </source>
</reference>
<gene>
    <name evidence="2" type="ORF">SCLCIDRAFT_975610</name>
</gene>
<feature type="transmembrane region" description="Helical" evidence="1">
    <location>
        <begin position="20"/>
        <end position="38"/>
    </location>
</feature>
<evidence type="ECO:0000313" key="3">
    <source>
        <dbReference type="Proteomes" id="UP000053989"/>
    </source>
</evidence>
<dbReference type="AlphaFoldDB" id="A0A0C3A5L7"/>
<keyword evidence="3" id="KW-1185">Reference proteome</keyword>
<proteinExistence type="predicted"/>
<dbReference type="EMBL" id="KN822067">
    <property type="protein sequence ID" value="KIM60007.1"/>
    <property type="molecule type" value="Genomic_DNA"/>
</dbReference>
<keyword evidence="1" id="KW-1133">Transmembrane helix</keyword>
<dbReference type="Proteomes" id="UP000053989">
    <property type="component" value="Unassembled WGS sequence"/>
</dbReference>